<dbReference type="AlphaFoldDB" id="A0A2J6WQP3"/>
<keyword evidence="1" id="KW-1133">Transmembrane helix</keyword>
<organism evidence="2 3">
    <name type="scientific">Calditerrivibrio nitroreducens</name>
    <dbReference type="NCBI Taxonomy" id="477976"/>
    <lineage>
        <taxon>Bacteria</taxon>
        <taxon>Pseudomonadati</taxon>
        <taxon>Deferribacterota</taxon>
        <taxon>Deferribacteres</taxon>
        <taxon>Deferribacterales</taxon>
        <taxon>Calditerrivibrionaceae</taxon>
    </lineage>
</organism>
<dbReference type="Pfam" id="PF03956">
    <property type="entry name" value="Lys_export"/>
    <property type="match status" value="1"/>
</dbReference>
<protein>
    <recommendedName>
        <fullName evidence="4">Lysine exporter LysO family protein</fullName>
    </recommendedName>
</protein>
<gene>
    <name evidence="2" type="ORF">C0187_01120</name>
</gene>
<dbReference type="GO" id="GO:0015661">
    <property type="term" value="F:L-lysine efflux transmembrane transporter activity"/>
    <property type="evidence" value="ECO:0007669"/>
    <property type="project" value="InterPro"/>
</dbReference>
<sequence>MIFLMIIAVISGAISSQLNLLPHFFLSYSSDITDYALYLLLFIVGFDIGRDTEALKRLFTADRYAFLIPLGTIIGTLFGGFVASFLIPISIKHSMAIASGFGWYSLSAVIISKSAGSDLGSIAFLSNVFRESMSILAIPIISKYLGPFIAIPPAGATSMDTTLPIIQKYAGDEAAVVAFLHGFILSALVPVFVSFFLEL</sequence>
<keyword evidence="1" id="KW-0812">Transmembrane</keyword>
<dbReference type="Proteomes" id="UP000242881">
    <property type="component" value="Unassembled WGS sequence"/>
</dbReference>
<evidence type="ECO:0000256" key="1">
    <source>
        <dbReference type="SAM" id="Phobius"/>
    </source>
</evidence>
<dbReference type="GO" id="GO:0005886">
    <property type="term" value="C:plasma membrane"/>
    <property type="evidence" value="ECO:0007669"/>
    <property type="project" value="TreeGrafter"/>
</dbReference>
<evidence type="ECO:0008006" key="4">
    <source>
        <dbReference type="Google" id="ProtNLM"/>
    </source>
</evidence>
<dbReference type="EMBL" id="PNIN01000019">
    <property type="protein sequence ID" value="PMP72697.1"/>
    <property type="molecule type" value="Genomic_DNA"/>
</dbReference>
<evidence type="ECO:0000313" key="3">
    <source>
        <dbReference type="Proteomes" id="UP000242881"/>
    </source>
</evidence>
<name>A0A2J6WQP3_9BACT</name>
<keyword evidence="1" id="KW-0472">Membrane</keyword>
<feature type="transmembrane region" description="Helical" evidence="1">
    <location>
        <begin position="133"/>
        <end position="154"/>
    </location>
</feature>
<reference evidence="2 3" key="1">
    <citation type="submission" date="2018-01" db="EMBL/GenBank/DDBJ databases">
        <title>Metagenomic assembled genomes from two thermal pools in the Uzon Caldera, Kamchatka, Russia.</title>
        <authorList>
            <person name="Wilkins L."/>
            <person name="Ettinger C."/>
        </authorList>
    </citation>
    <scope>NUCLEOTIDE SEQUENCE [LARGE SCALE GENOMIC DNA]</scope>
    <source>
        <strain evidence="2">ZAV-05</strain>
    </source>
</reference>
<dbReference type="PANTHER" id="PTHR35804">
    <property type="entry name" value="LYSINE EXPORTER LYSO"/>
    <property type="match status" value="1"/>
</dbReference>
<evidence type="ECO:0000313" key="2">
    <source>
        <dbReference type="EMBL" id="PMP72697.1"/>
    </source>
</evidence>
<dbReference type="PANTHER" id="PTHR35804:SF1">
    <property type="entry name" value="LYSINE EXPORTER LYSO"/>
    <property type="match status" value="1"/>
</dbReference>
<dbReference type="InterPro" id="IPR005642">
    <property type="entry name" value="LysO"/>
</dbReference>
<feature type="transmembrane region" description="Helical" evidence="1">
    <location>
        <begin position="64"/>
        <end position="87"/>
    </location>
</feature>
<feature type="transmembrane region" description="Helical" evidence="1">
    <location>
        <begin position="25"/>
        <end position="44"/>
    </location>
</feature>
<proteinExistence type="predicted"/>
<feature type="transmembrane region" description="Helical" evidence="1">
    <location>
        <begin position="174"/>
        <end position="197"/>
    </location>
</feature>
<dbReference type="RefSeq" id="WP_424605166.1">
    <property type="nucleotide sequence ID" value="NZ_JBNAVA010000002.1"/>
</dbReference>
<accession>A0A2J6WQP3</accession>
<comment type="caution">
    <text evidence="2">The sequence shown here is derived from an EMBL/GenBank/DDBJ whole genome shotgun (WGS) entry which is preliminary data.</text>
</comment>